<sequence length="239" mass="26466">MKKLVSSFLAVSLLLGGASVVGAEATQDKSVKQEVRKANKEAKQQEKWNKAIEAATKLGLTPDGLTLEQLKAAIEAKQEEKKQQLLEKLTAKAFSETLRTNTSLIRRKIKDPNLWLETKQIGRVTKTEIAIMYIKGIVNDKVVKEVRTRLDQIDIDFKGLLRATIFFVSTFSLPTVALLMIFPTSVNDRRIQVSLLFLCFGGRSCPNLACKRLSISGAPHGCIVDCAISTGASEYRAFH</sequence>
<dbReference type="OrthoDB" id="9772630at2"/>
<dbReference type="AlphaFoldDB" id="A0A3M8CM78"/>
<keyword evidence="3" id="KW-0732">Signal</keyword>
<keyword evidence="2" id="KW-0812">Transmembrane</keyword>
<evidence type="ECO:0000256" key="3">
    <source>
        <dbReference type="SAM" id="SignalP"/>
    </source>
</evidence>
<feature type="chain" id="PRO_5018102975" evidence="3">
    <location>
        <begin position="24"/>
        <end position="239"/>
    </location>
</feature>
<evidence type="ECO:0000256" key="2">
    <source>
        <dbReference type="SAM" id="Phobius"/>
    </source>
</evidence>
<dbReference type="Proteomes" id="UP000282028">
    <property type="component" value="Unassembled WGS sequence"/>
</dbReference>
<accession>A0A3M8CM78</accession>
<dbReference type="GO" id="GO:0016020">
    <property type="term" value="C:membrane"/>
    <property type="evidence" value="ECO:0007669"/>
    <property type="project" value="InterPro"/>
</dbReference>
<evidence type="ECO:0000313" key="4">
    <source>
        <dbReference type="EMBL" id="RNB76631.1"/>
    </source>
</evidence>
<proteinExistence type="predicted"/>
<protein>
    <submittedName>
        <fullName evidence="4">Uncharacterized protein</fullName>
    </submittedName>
</protein>
<dbReference type="Pfam" id="PF03323">
    <property type="entry name" value="GerA"/>
    <property type="match status" value="1"/>
</dbReference>
<dbReference type="EMBL" id="RHHR01000005">
    <property type="protein sequence ID" value="RNB76631.1"/>
    <property type="molecule type" value="Genomic_DNA"/>
</dbReference>
<evidence type="ECO:0000313" key="5">
    <source>
        <dbReference type="Proteomes" id="UP000282028"/>
    </source>
</evidence>
<feature type="signal peptide" evidence="3">
    <location>
        <begin position="1"/>
        <end position="23"/>
    </location>
</feature>
<dbReference type="InterPro" id="IPR004995">
    <property type="entry name" value="Spore_Ger"/>
</dbReference>
<feature type="transmembrane region" description="Helical" evidence="2">
    <location>
        <begin position="159"/>
        <end position="182"/>
    </location>
</feature>
<keyword evidence="1 2" id="KW-0472">Membrane</keyword>
<name>A0A3M8CM78_9BACL</name>
<keyword evidence="2" id="KW-1133">Transmembrane helix</keyword>
<organism evidence="4 5">
    <name type="scientific">Brevibacillus invocatus</name>
    <dbReference type="NCBI Taxonomy" id="173959"/>
    <lineage>
        <taxon>Bacteria</taxon>
        <taxon>Bacillati</taxon>
        <taxon>Bacillota</taxon>
        <taxon>Bacilli</taxon>
        <taxon>Bacillales</taxon>
        <taxon>Paenibacillaceae</taxon>
        <taxon>Brevibacillus</taxon>
    </lineage>
</organism>
<keyword evidence="5" id="KW-1185">Reference proteome</keyword>
<evidence type="ECO:0000256" key="1">
    <source>
        <dbReference type="ARBA" id="ARBA00023136"/>
    </source>
</evidence>
<gene>
    <name evidence="4" type="ORF">EDM52_02215</name>
</gene>
<dbReference type="GO" id="GO:0009847">
    <property type="term" value="P:spore germination"/>
    <property type="evidence" value="ECO:0007669"/>
    <property type="project" value="InterPro"/>
</dbReference>
<reference evidence="4 5" key="1">
    <citation type="submission" date="2018-10" db="EMBL/GenBank/DDBJ databases">
        <title>Phylogenomics of Brevibacillus.</title>
        <authorList>
            <person name="Dunlap C."/>
        </authorList>
    </citation>
    <scope>NUCLEOTIDE SEQUENCE [LARGE SCALE GENOMIC DNA]</scope>
    <source>
        <strain evidence="4 5">JCM 12215</strain>
    </source>
</reference>
<comment type="caution">
    <text evidence="4">The sequence shown here is derived from an EMBL/GenBank/DDBJ whole genome shotgun (WGS) entry which is preliminary data.</text>
</comment>